<sequence length="45" mass="4700">MASSVLYMSMSLDGYIAAPNDGPDNPGGDGFIRLHEWGLMPGTGT</sequence>
<keyword evidence="2" id="KW-1185">Reference proteome</keyword>
<organism evidence="1 2">
    <name type="scientific">Kribbella caucasensis</name>
    <dbReference type="NCBI Taxonomy" id="2512215"/>
    <lineage>
        <taxon>Bacteria</taxon>
        <taxon>Bacillati</taxon>
        <taxon>Actinomycetota</taxon>
        <taxon>Actinomycetes</taxon>
        <taxon>Propionibacteriales</taxon>
        <taxon>Kribbellaceae</taxon>
        <taxon>Kribbella</taxon>
    </lineage>
</organism>
<gene>
    <name evidence="1" type="ORF">EV643_13382</name>
</gene>
<protein>
    <recommendedName>
        <fullName evidence="3">RibD domain-containing protein</fullName>
    </recommendedName>
</protein>
<dbReference type="RefSeq" id="WP_238166127.1">
    <property type="nucleotide sequence ID" value="NZ_SNWQ01000033.1"/>
</dbReference>
<dbReference type="Proteomes" id="UP000295388">
    <property type="component" value="Unassembled WGS sequence"/>
</dbReference>
<accession>A0A4R6JC10</accession>
<evidence type="ECO:0000313" key="1">
    <source>
        <dbReference type="EMBL" id="TDO33284.1"/>
    </source>
</evidence>
<comment type="caution">
    <text evidence="1">The sequence shown here is derived from an EMBL/GenBank/DDBJ whole genome shotgun (WGS) entry which is preliminary data.</text>
</comment>
<name>A0A4R6JC10_9ACTN</name>
<evidence type="ECO:0008006" key="3">
    <source>
        <dbReference type="Google" id="ProtNLM"/>
    </source>
</evidence>
<dbReference type="EMBL" id="SNWQ01000033">
    <property type="protein sequence ID" value="TDO33284.1"/>
    <property type="molecule type" value="Genomic_DNA"/>
</dbReference>
<evidence type="ECO:0000313" key="2">
    <source>
        <dbReference type="Proteomes" id="UP000295388"/>
    </source>
</evidence>
<dbReference type="AlphaFoldDB" id="A0A4R6JC10"/>
<reference evidence="1 2" key="1">
    <citation type="submission" date="2019-03" db="EMBL/GenBank/DDBJ databases">
        <title>Genomic Encyclopedia of Type Strains, Phase III (KMG-III): the genomes of soil and plant-associated and newly described type strains.</title>
        <authorList>
            <person name="Whitman W."/>
        </authorList>
    </citation>
    <scope>NUCLEOTIDE SEQUENCE [LARGE SCALE GENOMIC DNA]</scope>
    <source>
        <strain evidence="1 2">VKM Ac-2527</strain>
    </source>
</reference>
<proteinExistence type="predicted"/>